<feature type="region of interest" description="Disordered" evidence="5">
    <location>
        <begin position="24"/>
        <end position="54"/>
    </location>
</feature>
<dbReference type="Proteomes" id="UP000053342">
    <property type="component" value="Unassembled WGS sequence"/>
</dbReference>
<dbReference type="PROSITE" id="PS01162">
    <property type="entry name" value="QOR_ZETA_CRYSTAL"/>
    <property type="match status" value="1"/>
</dbReference>
<dbReference type="STRING" id="215243.A0A0D2AFD4"/>
<dbReference type="InterPro" id="IPR002364">
    <property type="entry name" value="Quin_OxRdtase/zeta-crystal_CS"/>
</dbReference>
<dbReference type="Gene3D" id="3.40.50.720">
    <property type="entry name" value="NAD(P)-binding Rossmann-like Domain"/>
    <property type="match status" value="1"/>
</dbReference>
<dbReference type="RefSeq" id="XP_016259102.1">
    <property type="nucleotide sequence ID" value="XM_016410080.1"/>
</dbReference>
<sequence length="395" mass="42244">MSLTPPLRTRLAYKLTATSTVTTTRAAAAASRRLSSLSSHLTPHAHPQQSNHPRRIFTRTIMSSVPSTMKAILVPENGGADVMKYTESQPVPKLSDGQVLVKNNFAGVNFIDTYFRSGLYPAPGGLPMIIGQEAAGTIAKVQGSNAQGFKEGDRVIWLGSGGYAEYTAIKADRVVKIPDGMSDEVAVGGFLMGMTALSLVKEAYPAKKGETILVHAAAGGMGLLLCQILKDMGVTVIGTAGGPEKCALAKQNGATHVIDYKKADGPSWVEQVLKLTDGKGVDCTFDGVGKDTYEGSLEVAKRKSKVVYFGNASGAIPPFNIARLSAKNVSIMRSTLMQYIVTREELEFYANGVLDLIKAGKLNIKIHKVYPLKDAIMAHKDLEGRKTTGKLLLQC</sequence>
<evidence type="ECO:0000313" key="8">
    <source>
        <dbReference type="Proteomes" id="UP000053342"/>
    </source>
</evidence>
<evidence type="ECO:0000313" key="7">
    <source>
        <dbReference type="EMBL" id="KIW38886.1"/>
    </source>
</evidence>
<dbReference type="CDD" id="cd05286">
    <property type="entry name" value="QOR2"/>
    <property type="match status" value="1"/>
</dbReference>
<dbReference type="InterPro" id="IPR013154">
    <property type="entry name" value="ADH-like_N"/>
</dbReference>
<dbReference type="InterPro" id="IPR036291">
    <property type="entry name" value="NAD(P)-bd_dom_sf"/>
</dbReference>
<dbReference type="Pfam" id="PF00107">
    <property type="entry name" value="ADH_zinc_N"/>
    <property type="match status" value="1"/>
</dbReference>
<accession>A0A0D2AFD4</accession>
<protein>
    <recommendedName>
        <fullName evidence="4">Probable quinone oxidoreductase</fullName>
    </recommendedName>
    <alternativeName>
        <fullName evidence="3">NADPH:quinone reductase</fullName>
    </alternativeName>
</protein>
<keyword evidence="8" id="KW-1185">Reference proteome</keyword>
<dbReference type="SUPFAM" id="SSF50129">
    <property type="entry name" value="GroES-like"/>
    <property type="match status" value="1"/>
</dbReference>
<dbReference type="HOGENOM" id="CLU_026673_3_1_1"/>
<dbReference type="SUPFAM" id="SSF51735">
    <property type="entry name" value="NAD(P)-binding Rossmann-fold domains"/>
    <property type="match status" value="1"/>
</dbReference>
<evidence type="ECO:0000259" key="6">
    <source>
        <dbReference type="SMART" id="SM00829"/>
    </source>
</evidence>
<dbReference type="InterPro" id="IPR020843">
    <property type="entry name" value="ER"/>
</dbReference>
<dbReference type="PANTHER" id="PTHR48106:SF13">
    <property type="entry name" value="QUINONE OXIDOREDUCTASE-RELATED"/>
    <property type="match status" value="1"/>
</dbReference>
<feature type="domain" description="Enoyl reductase (ER)" evidence="6">
    <location>
        <begin position="78"/>
        <end position="393"/>
    </location>
</feature>
<dbReference type="VEuPathDB" id="FungiDB:PV06_08712"/>
<keyword evidence="2" id="KW-0560">Oxidoreductase</keyword>
<evidence type="ECO:0000256" key="1">
    <source>
        <dbReference type="ARBA" id="ARBA00022857"/>
    </source>
</evidence>
<dbReference type="InterPro" id="IPR013149">
    <property type="entry name" value="ADH-like_C"/>
</dbReference>
<dbReference type="InterPro" id="IPR047618">
    <property type="entry name" value="QOR-like"/>
</dbReference>
<evidence type="ECO:0000256" key="5">
    <source>
        <dbReference type="SAM" id="MobiDB-lite"/>
    </source>
</evidence>
<evidence type="ECO:0000256" key="2">
    <source>
        <dbReference type="ARBA" id="ARBA00023002"/>
    </source>
</evidence>
<dbReference type="GO" id="GO:0035925">
    <property type="term" value="F:mRNA 3'-UTR AU-rich region binding"/>
    <property type="evidence" value="ECO:0007669"/>
    <property type="project" value="TreeGrafter"/>
</dbReference>
<dbReference type="GeneID" id="27360786"/>
<dbReference type="PANTHER" id="PTHR48106">
    <property type="entry name" value="QUINONE OXIDOREDUCTASE PIG3-RELATED"/>
    <property type="match status" value="1"/>
</dbReference>
<feature type="compositionally biased region" description="Low complexity" evidence="5">
    <location>
        <begin position="24"/>
        <end position="39"/>
    </location>
</feature>
<dbReference type="GO" id="GO:0003960">
    <property type="term" value="F:quinone reductase (NADPH) activity"/>
    <property type="evidence" value="ECO:0007669"/>
    <property type="project" value="InterPro"/>
</dbReference>
<evidence type="ECO:0000256" key="4">
    <source>
        <dbReference type="ARBA" id="ARBA00070796"/>
    </source>
</evidence>
<reference evidence="7 8" key="1">
    <citation type="submission" date="2015-01" db="EMBL/GenBank/DDBJ databases">
        <title>The Genome Sequence of Exophiala oligosperma CBS72588.</title>
        <authorList>
            <consortium name="The Broad Institute Genomics Platform"/>
            <person name="Cuomo C."/>
            <person name="de Hoog S."/>
            <person name="Gorbushina A."/>
            <person name="Stielow B."/>
            <person name="Teixiera M."/>
            <person name="Abouelleil A."/>
            <person name="Chapman S.B."/>
            <person name="Priest M."/>
            <person name="Young S.K."/>
            <person name="Wortman J."/>
            <person name="Nusbaum C."/>
            <person name="Birren B."/>
        </authorList>
    </citation>
    <scope>NUCLEOTIDE SEQUENCE [LARGE SCALE GENOMIC DNA]</scope>
    <source>
        <strain evidence="7 8">CBS 72588</strain>
    </source>
</reference>
<dbReference type="GO" id="GO:0070402">
    <property type="term" value="F:NADPH binding"/>
    <property type="evidence" value="ECO:0007669"/>
    <property type="project" value="TreeGrafter"/>
</dbReference>
<dbReference type="OrthoDB" id="48317at2759"/>
<evidence type="ECO:0000256" key="3">
    <source>
        <dbReference type="ARBA" id="ARBA00043088"/>
    </source>
</evidence>
<name>A0A0D2AFD4_9EURO</name>
<dbReference type="GO" id="GO:0008270">
    <property type="term" value="F:zinc ion binding"/>
    <property type="evidence" value="ECO:0007669"/>
    <property type="project" value="InterPro"/>
</dbReference>
<dbReference type="InterPro" id="IPR011032">
    <property type="entry name" value="GroES-like_sf"/>
</dbReference>
<keyword evidence="1" id="KW-0521">NADP</keyword>
<gene>
    <name evidence="7" type="ORF">PV06_08712</name>
</gene>
<dbReference type="Gene3D" id="3.90.180.10">
    <property type="entry name" value="Medium-chain alcohol dehydrogenases, catalytic domain"/>
    <property type="match status" value="1"/>
</dbReference>
<dbReference type="SMART" id="SM00829">
    <property type="entry name" value="PKS_ER"/>
    <property type="match status" value="1"/>
</dbReference>
<dbReference type="FunFam" id="3.40.50.720:FF:000053">
    <property type="entry name" value="Quinone oxidoreductase 1"/>
    <property type="match status" value="1"/>
</dbReference>
<dbReference type="GO" id="GO:0005829">
    <property type="term" value="C:cytosol"/>
    <property type="evidence" value="ECO:0007669"/>
    <property type="project" value="TreeGrafter"/>
</dbReference>
<dbReference type="AlphaFoldDB" id="A0A0D2AFD4"/>
<dbReference type="Pfam" id="PF08240">
    <property type="entry name" value="ADH_N"/>
    <property type="match status" value="1"/>
</dbReference>
<dbReference type="EMBL" id="KN847340">
    <property type="protein sequence ID" value="KIW38886.1"/>
    <property type="molecule type" value="Genomic_DNA"/>
</dbReference>
<proteinExistence type="predicted"/>
<organism evidence="7 8">
    <name type="scientific">Exophiala oligosperma</name>
    <dbReference type="NCBI Taxonomy" id="215243"/>
    <lineage>
        <taxon>Eukaryota</taxon>
        <taxon>Fungi</taxon>
        <taxon>Dikarya</taxon>
        <taxon>Ascomycota</taxon>
        <taxon>Pezizomycotina</taxon>
        <taxon>Eurotiomycetes</taxon>
        <taxon>Chaetothyriomycetidae</taxon>
        <taxon>Chaetothyriales</taxon>
        <taxon>Herpotrichiellaceae</taxon>
        <taxon>Exophiala</taxon>
    </lineage>
</organism>